<organism evidence="7 8">
    <name type="scientific">Paenibacillus vulneris</name>
    <dbReference type="NCBI Taxonomy" id="1133364"/>
    <lineage>
        <taxon>Bacteria</taxon>
        <taxon>Bacillati</taxon>
        <taxon>Bacillota</taxon>
        <taxon>Bacilli</taxon>
        <taxon>Bacillales</taxon>
        <taxon>Paenibacillaceae</taxon>
        <taxon>Paenibacillus</taxon>
    </lineage>
</organism>
<dbReference type="InterPro" id="IPR025943">
    <property type="entry name" value="Sigma_54_int_dom_ATP-bd_2"/>
</dbReference>
<keyword evidence="2" id="KW-0067">ATP-binding</keyword>
<dbReference type="PROSITE" id="PS50045">
    <property type="entry name" value="SIGMA54_INTERACT_4"/>
    <property type="match status" value="1"/>
</dbReference>
<dbReference type="Gene3D" id="1.10.10.60">
    <property type="entry name" value="Homeodomain-like"/>
    <property type="match status" value="1"/>
</dbReference>
<dbReference type="PROSITE" id="PS00676">
    <property type="entry name" value="SIGMA54_INTERACT_2"/>
    <property type="match status" value="1"/>
</dbReference>
<evidence type="ECO:0000313" key="7">
    <source>
        <dbReference type="EMBL" id="MFD1220661.1"/>
    </source>
</evidence>
<gene>
    <name evidence="7" type="ORF">ACFQ4B_11055</name>
</gene>
<keyword evidence="8" id="KW-1185">Reference proteome</keyword>
<reference evidence="8" key="1">
    <citation type="journal article" date="2019" name="Int. J. Syst. Evol. Microbiol.">
        <title>The Global Catalogue of Microorganisms (GCM) 10K type strain sequencing project: providing services to taxonomists for standard genome sequencing and annotation.</title>
        <authorList>
            <consortium name="The Broad Institute Genomics Platform"/>
            <consortium name="The Broad Institute Genome Sequencing Center for Infectious Disease"/>
            <person name="Wu L."/>
            <person name="Ma J."/>
        </authorList>
    </citation>
    <scope>NUCLEOTIDE SEQUENCE [LARGE SCALE GENOMIC DNA]</scope>
    <source>
        <strain evidence="8">CCUG 53270</strain>
    </source>
</reference>
<dbReference type="InterPro" id="IPR058031">
    <property type="entry name" value="AAA_lid_NorR"/>
</dbReference>
<dbReference type="InterPro" id="IPR003593">
    <property type="entry name" value="AAA+_ATPase"/>
</dbReference>
<dbReference type="InterPro" id="IPR029016">
    <property type="entry name" value="GAF-like_dom_sf"/>
</dbReference>
<dbReference type="PRINTS" id="PR01590">
    <property type="entry name" value="HTHFIS"/>
</dbReference>
<dbReference type="SUPFAM" id="SSF52540">
    <property type="entry name" value="P-loop containing nucleoside triphosphate hydrolases"/>
    <property type="match status" value="1"/>
</dbReference>
<dbReference type="CDD" id="cd00130">
    <property type="entry name" value="PAS"/>
    <property type="match status" value="1"/>
</dbReference>
<dbReference type="InterPro" id="IPR025662">
    <property type="entry name" value="Sigma_54_int_dom_ATP-bd_1"/>
</dbReference>
<evidence type="ECO:0000259" key="6">
    <source>
        <dbReference type="PROSITE" id="PS50045"/>
    </source>
</evidence>
<dbReference type="Pfam" id="PF25601">
    <property type="entry name" value="AAA_lid_14"/>
    <property type="match status" value="1"/>
</dbReference>
<dbReference type="InterPro" id="IPR002078">
    <property type="entry name" value="Sigma_54_int"/>
</dbReference>
<dbReference type="CDD" id="cd00009">
    <property type="entry name" value="AAA"/>
    <property type="match status" value="1"/>
</dbReference>
<evidence type="ECO:0000256" key="1">
    <source>
        <dbReference type="ARBA" id="ARBA00022741"/>
    </source>
</evidence>
<dbReference type="Gene3D" id="3.30.450.40">
    <property type="match status" value="1"/>
</dbReference>
<evidence type="ECO:0000256" key="2">
    <source>
        <dbReference type="ARBA" id="ARBA00022840"/>
    </source>
</evidence>
<dbReference type="Gene3D" id="3.40.50.300">
    <property type="entry name" value="P-loop containing nucleotide triphosphate hydrolases"/>
    <property type="match status" value="1"/>
</dbReference>
<dbReference type="InterPro" id="IPR003018">
    <property type="entry name" value="GAF"/>
</dbReference>
<dbReference type="EMBL" id="JBHTLU010000013">
    <property type="protein sequence ID" value="MFD1220661.1"/>
    <property type="molecule type" value="Genomic_DNA"/>
</dbReference>
<dbReference type="Gene3D" id="1.10.8.60">
    <property type="match status" value="1"/>
</dbReference>
<accession>A0ABW3ULE7</accession>
<dbReference type="Pfam" id="PF01590">
    <property type="entry name" value="GAF"/>
    <property type="match status" value="1"/>
</dbReference>
<keyword evidence="1" id="KW-0547">Nucleotide-binding</keyword>
<evidence type="ECO:0000256" key="5">
    <source>
        <dbReference type="ARBA" id="ARBA00023163"/>
    </source>
</evidence>
<dbReference type="InterPro" id="IPR027417">
    <property type="entry name" value="P-loop_NTPase"/>
</dbReference>
<dbReference type="InterPro" id="IPR009057">
    <property type="entry name" value="Homeodomain-like_sf"/>
</dbReference>
<evidence type="ECO:0000256" key="4">
    <source>
        <dbReference type="ARBA" id="ARBA00023125"/>
    </source>
</evidence>
<dbReference type="Pfam" id="PF02954">
    <property type="entry name" value="HTH_8"/>
    <property type="match status" value="1"/>
</dbReference>
<evidence type="ECO:0000256" key="3">
    <source>
        <dbReference type="ARBA" id="ARBA00023015"/>
    </source>
</evidence>
<dbReference type="RefSeq" id="WP_345587245.1">
    <property type="nucleotide sequence ID" value="NZ_BAABJG010000006.1"/>
</dbReference>
<dbReference type="PANTHER" id="PTHR32071">
    <property type="entry name" value="TRANSCRIPTIONAL REGULATORY PROTEIN"/>
    <property type="match status" value="1"/>
</dbReference>
<evidence type="ECO:0000313" key="8">
    <source>
        <dbReference type="Proteomes" id="UP001597180"/>
    </source>
</evidence>
<dbReference type="InterPro" id="IPR002197">
    <property type="entry name" value="HTH_Fis"/>
</dbReference>
<dbReference type="Proteomes" id="UP001597180">
    <property type="component" value="Unassembled WGS sequence"/>
</dbReference>
<keyword evidence="4" id="KW-0238">DNA-binding</keyword>
<dbReference type="SMART" id="SM00382">
    <property type="entry name" value="AAA"/>
    <property type="match status" value="1"/>
</dbReference>
<dbReference type="Pfam" id="PF13188">
    <property type="entry name" value="PAS_8"/>
    <property type="match status" value="1"/>
</dbReference>
<sequence>MSSLEVTDLSQMMENSWKRCQRYGLKPSDPVYDDIITGNRIRELTRQHEQLIRHTEQIFAKMNRLIKQSGQMALLIDAQGTILHSVGDPDFSNRAERVQLQVGANWEERRKGTNAIGLALTEHKAVRVHAGEHYYTSNRFLTCASSPVFNSSGQLIGVINISGKKESYHDYTLTLACMAADSLQNKLIWEETRDEHLITLKELDYTAQNVPMPLLSLDRDNRIVRANQAALRIVGRDALGKEFKGAAGFAIETIHGDRHKIWRSVAIQRKAPGEPRWYEFQDIIGTCPKLLQTKEIARKAALTDYPVLLLGESGTGKELFAQSIHTASPRSAQPFIAVNCSAIPDSLIESELFGYERGAFTGANREGSIGKFEAAHKGTIFLDEIGDMSLRAQAALLRVLQESTITPVGGTKSRRVDIRIVAATHRSLAEEVKAGRFRADLYYRLKGIQITLPSLRERSDIVPLAAHLLHNLGYPASSLTEQAQLKLRHYSWPGNIRELNSALLQASFLAEGAPIDAWHLQLGEDAARPDASGRSDEVLSLKEAEMEAIKRALRQTGGNLSKAASLLQIGRTTLYRKIQEYDLTPF</sequence>
<dbReference type="PROSITE" id="PS00675">
    <property type="entry name" value="SIGMA54_INTERACT_1"/>
    <property type="match status" value="1"/>
</dbReference>
<dbReference type="SUPFAM" id="SSF55785">
    <property type="entry name" value="PYP-like sensor domain (PAS domain)"/>
    <property type="match status" value="1"/>
</dbReference>
<keyword evidence="3" id="KW-0805">Transcription regulation</keyword>
<comment type="caution">
    <text evidence="7">The sequence shown here is derived from an EMBL/GenBank/DDBJ whole genome shotgun (WGS) entry which is preliminary data.</text>
</comment>
<proteinExistence type="predicted"/>
<dbReference type="SUPFAM" id="SSF46689">
    <property type="entry name" value="Homeodomain-like"/>
    <property type="match status" value="1"/>
</dbReference>
<feature type="domain" description="Sigma-54 factor interaction" evidence="6">
    <location>
        <begin position="283"/>
        <end position="508"/>
    </location>
</feature>
<dbReference type="InterPro" id="IPR000014">
    <property type="entry name" value="PAS"/>
</dbReference>
<dbReference type="InterPro" id="IPR035965">
    <property type="entry name" value="PAS-like_dom_sf"/>
</dbReference>
<name>A0ABW3ULE7_9BACL</name>
<protein>
    <submittedName>
        <fullName evidence="7">Sigma-54-dependent Fis family transcriptional regulator</fullName>
    </submittedName>
</protein>
<dbReference type="Pfam" id="PF00158">
    <property type="entry name" value="Sigma54_activat"/>
    <property type="match status" value="1"/>
</dbReference>
<keyword evidence="5" id="KW-0804">Transcription</keyword>